<sequence length="639" mass="69947">MGMYFYFYVHLGKHRPPNSSDKKFTCITPNTRCTAALESTDVRNCFCISITAHGPKHNITSRPRCQSGRTEVMLPPADLTSTKSVGGSPRCLTVTWKRTFSVFPVAASEIKAGKLNSQIEFNFTAQGQEAKQIHDHVQNVTVTRDSFCSEVCLFRPDTLYNIRLRHRFRGPESPWSPWSNTCLGRTGEDANGGVLFYNVTCQTEGSHVLNDHGSCRDLYLTSTSCSLLLPAGRCSCALAASTSAGASPKARIWLSGASETVPSAGPKVSVQKISGSKVDLTWIPVPVELLHGFLHNFTIFYITPDHSTERVTVPGQALGYTLEDLSPGNYDIFMQANTDAGAGAAGPKARVLIGSEEVSIVLYAVLPLILTSLALVLMACLAQSKKVKQKLCRDIPNPSKSSLARWSPKIHLESIKRPTMAEKAEILYSEVILLDECELQSPDTDQDLDYQKSLQTYFCHRNSSLPVSGAPTPENTRKSENDPTRARTTSDTDISSIYAKVVFPEMLQSVPSPLTSPTYLQSNTWQHSSVSVTDVKRQLGGDSEPSVSSRRSESPPYQTDELKNVPLFLKYIRALSPLNPPQGTAPRHPSSQSLYKSVPSLQACPHLDDIFSVSGSPSSHSIFVDFSYLPAVRPISPAV</sequence>
<proteinExistence type="predicted"/>
<protein>
    <submittedName>
        <fullName evidence="1">Uncharacterized protein</fullName>
    </submittedName>
</protein>
<reference evidence="1" key="1">
    <citation type="submission" date="2022-05" db="EMBL/GenBank/DDBJ databases">
        <title>Chromosome-level genome of Chaenocephalus aceratus.</title>
        <authorList>
            <person name="Park H."/>
        </authorList>
    </citation>
    <scope>NUCLEOTIDE SEQUENCE</scope>
    <source>
        <strain evidence="1">KU_202001</strain>
    </source>
</reference>
<gene>
    <name evidence="1" type="ORF">KUCAC02_025507</name>
</gene>
<dbReference type="EMBL" id="CM043799">
    <property type="protein sequence ID" value="KAI4803860.1"/>
    <property type="molecule type" value="Genomic_DNA"/>
</dbReference>
<accession>A0ACB9VV33</accession>
<organism evidence="1 2">
    <name type="scientific">Chaenocephalus aceratus</name>
    <name type="common">Blackfin icefish</name>
    <name type="synonym">Chaenichthys aceratus</name>
    <dbReference type="NCBI Taxonomy" id="36190"/>
    <lineage>
        <taxon>Eukaryota</taxon>
        <taxon>Metazoa</taxon>
        <taxon>Chordata</taxon>
        <taxon>Craniata</taxon>
        <taxon>Vertebrata</taxon>
        <taxon>Euteleostomi</taxon>
        <taxon>Actinopterygii</taxon>
        <taxon>Neopterygii</taxon>
        <taxon>Teleostei</taxon>
        <taxon>Neoteleostei</taxon>
        <taxon>Acanthomorphata</taxon>
        <taxon>Eupercaria</taxon>
        <taxon>Perciformes</taxon>
        <taxon>Notothenioidei</taxon>
        <taxon>Channichthyidae</taxon>
        <taxon>Chaenocephalus</taxon>
    </lineage>
</organism>
<keyword evidence="2" id="KW-1185">Reference proteome</keyword>
<evidence type="ECO:0000313" key="2">
    <source>
        <dbReference type="Proteomes" id="UP001057452"/>
    </source>
</evidence>
<comment type="caution">
    <text evidence="1">The sequence shown here is derived from an EMBL/GenBank/DDBJ whole genome shotgun (WGS) entry which is preliminary data.</text>
</comment>
<evidence type="ECO:0000313" key="1">
    <source>
        <dbReference type="EMBL" id="KAI4803860.1"/>
    </source>
</evidence>
<name>A0ACB9VV33_CHAAC</name>
<dbReference type="Proteomes" id="UP001057452">
    <property type="component" value="Chromosome 15"/>
</dbReference>